<gene>
    <name evidence="2" type="ORF">J1792_31795</name>
</gene>
<proteinExistence type="predicted"/>
<accession>A0A939FS68</accession>
<comment type="caution">
    <text evidence="2">The sequence shown here is derived from an EMBL/GenBank/DDBJ whole genome shotgun (WGS) entry which is preliminary data.</text>
</comment>
<organism evidence="2 3">
    <name type="scientific">Streptomyces triculaminicus</name>
    <dbReference type="NCBI Taxonomy" id="2816232"/>
    <lineage>
        <taxon>Bacteria</taxon>
        <taxon>Bacillati</taxon>
        <taxon>Actinomycetota</taxon>
        <taxon>Actinomycetes</taxon>
        <taxon>Kitasatosporales</taxon>
        <taxon>Streptomycetaceae</taxon>
        <taxon>Streptomyces</taxon>
    </lineage>
</organism>
<protein>
    <submittedName>
        <fullName evidence="2">TniQ family protein</fullName>
    </submittedName>
</protein>
<reference evidence="2" key="1">
    <citation type="submission" date="2021-03" db="EMBL/GenBank/DDBJ databases">
        <title>Streptomyces strains.</title>
        <authorList>
            <person name="Lund M.B."/>
            <person name="Toerring T."/>
        </authorList>
    </citation>
    <scope>NUCLEOTIDE SEQUENCE</scope>
    <source>
        <strain evidence="2">JCM 4242</strain>
    </source>
</reference>
<dbReference type="Pfam" id="PF06527">
    <property type="entry name" value="TniQ"/>
    <property type="match status" value="1"/>
</dbReference>
<dbReference type="Proteomes" id="UP000664781">
    <property type="component" value="Unassembled WGS sequence"/>
</dbReference>
<dbReference type="AlphaFoldDB" id="A0A939FS68"/>
<dbReference type="RefSeq" id="WP_086570798.1">
    <property type="nucleotide sequence ID" value="NZ_JAFMOF010000006.1"/>
</dbReference>
<name>A0A939FS68_9ACTN</name>
<evidence type="ECO:0000313" key="2">
    <source>
        <dbReference type="EMBL" id="MBO0657140.1"/>
    </source>
</evidence>
<dbReference type="EMBL" id="JAFMOF010000006">
    <property type="protein sequence ID" value="MBO0657140.1"/>
    <property type="molecule type" value="Genomic_DNA"/>
</dbReference>
<feature type="domain" description="TniQ" evidence="1">
    <location>
        <begin position="11"/>
        <end position="157"/>
    </location>
</feature>
<evidence type="ECO:0000259" key="1">
    <source>
        <dbReference type="Pfam" id="PF06527"/>
    </source>
</evidence>
<evidence type="ECO:0000313" key="3">
    <source>
        <dbReference type="Proteomes" id="UP000664781"/>
    </source>
</evidence>
<sequence length="633" mass="71032">MPPLRPLARSLPPLQDESLPGFLLRLAFRLDTSPVELAVRTGLADRPDQAALPMPHLIGLPAERRQHFATMIKATDSEVTAMLLDNHGSRFPPAQPSTTGRNGANQQHRWLFLHSTRYCPQCLARQDTPVERAFGGAWKISWRLPPVFACLEHGRFLEHVCPACKSLVLHTATRHGGKRLPRWREGNLHPSQCRAFIDGPCGHRLDENSTPAHRLPPKYRKFQKCLLEILDPHGPETVRAIGHETSPAHYFNDLRSACHLLRTSWPNSRHLLNDPELIASLEAGVVDSAGNISQSKFVRTLSDTPQLAARPHAALLLAADRLLRSAHPDAFASQLRILTTADCRPSKVGWVRAFLDNRPECSEGFLHAVSSVIQTYAGGNLARNLKEPVRATRFRPEHIPQFLEEDWYQRYFAHMEGIATVHLRRTVALRLSQTASGGSIQKAADRMGLYLGDPAIAARIADSPKRVHRWARNRPNPLEFEAAIRDLAAELDAREDLIDYEGRRKVLANWCIGPQPWQEIKARIAVPGGGYAPGGGFPKDLSDRKRNIGSVILWALVTQSEHFFAPTPICDQQDPQTQKKWRMSVDAVWARMRHRTTRPTDNMLITALHEYAAYLIPIIDRGETPSNDASPWT</sequence>
<keyword evidence="3" id="KW-1185">Reference proteome</keyword>
<dbReference type="InterPro" id="IPR009492">
    <property type="entry name" value="TniQ"/>
</dbReference>